<evidence type="ECO:0000256" key="2">
    <source>
        <dbReference type="ARBA" id="ARBA00004613"/>
    </source>
</evidence>
<comment type="subcellular location">
    <subcellularLocation>
        <location evidence="1">Host cell</location>
    </subcellularLocation>
    <subcellularLocation>
        <location evidence="2">Secreted</location>
    </subcellularLocation>
</comment>
<proteinExistence type="predicted"/>
<feature type="domain" description="Crinkler effector protein N-terminal" evidence="5">
    <location>
        <begin position="2"/>
        <end position="115"/>
    </location>
</feature>
<name>A0A6A3GIP8_9STRA</name>
<gene>
    <name evidence="6" type="ORF">PR001_g31451</name>
</gene>
<organism evidence="6 7">
    <name type="scientific">Phytophthora rubi</name>
    <dbReference type="NCBI Taxonomy" id="129364"/>
    <lineage>
        <taxon>Eukaryota</taxon>
        <taxon>Sar</taxon>
        <taxon>Stramenopiles</taxon>
        <taxon>Oomycota</taxon>
        <taxon>Peronosporomycetes</taxon>
        <taxon>Peronosporales</taxon>
        <taxon>Peronosporaceae</taxon>
        <taxon>Phytophthora</taxon>
    </lineage>
</organism>
<dbReference type="InterPro" id="IPR027417">
    <property type="entry name" value="P-loop_NTPase"/>
</dbReference>
<dbReference type="InterPro" id="IPR045379">
    <property type="entry name" value="Crinkler_N"/>
</dbReference>
<comment type="caution">
    <text evidence="6">The sequence shown here is derived from an EMBL/GenBank/DDBJ whole genome shotgun (WGS) entry which is preliminary data.</text>
</comment>
<dbReference type="GO" id="GO:0005576">
    <property type="term" value="C:extracellular region"/>
    <property type="evidence" value="ECO:0007669"/>
    <property type="project" value="UniProtKB-SubCell"/>
</dbReference>
<dbReference type="Gene3D" id="3.40.50.300">
    <property type="entry name" value="P-loop containing nucleotide triphosphate hydrolases"/>
    <property type="match status" value="1"/>
</dbReference>
<evidence type="ECO:0000259" key="4">
    <source>
        <dbReference type="Pfam" id="PF13401"/>
    </source>
</evidence>
<dbReference type="CDD" id="cd17039">
    <property type="entry name" value="Ubl_ubiquitin_like"/>
    <property type="match status" value="1"/>
</dbReference>
<evidence type="ECO:0000256" key="1">
    <source>
        <dbReference type="ARBA" id="ARBA00004340"/>
    </source>
</evidence>
<reference evidence="6 7" key="1">
    <citation type="submission" date="2018-09" db="EMBL/GenBank/DDBJ databases">
        <title>Genomic investigation of the strawberry pathogen Phytophthora fragariae indicates pathogenicity is determined by transcriptional variation in three key races.</title>
        <authorList>
            <person name="Adams T.M."/>
            <person name="Armitage A.D."/>
            <person name="Sobczyk M.K."/>
            <person name="Bates H.J."/>
            <person name="Dunwell J.M."/>
            <person name="Nellist C.F."/>
            <person name="Harrison R.J."/>
        </authorList>
    </citation>
    <scope>NUCLEOTIDE SEQUENCE [LARGE SCALE GENOMIC DNA]</scope>
    <source>
        <strain evidence="6 7">SCRP249</strain>
    </source>
</reference>
<dbReference type="Pfam" id="PF13401">
    <property type="entry name" value="AAA_22"/>
    <property type="match status" value="1"/>
</dbReference>
<protein>
    <submittedName>
        <fullName evidence="6">Uncharacterized protein</fullName>
    </submittedName>
</protein>
<evidence type="ECO:0000313" key="7">
    <source>
        <dbReference type="Proteomes" id="UP000429607"/>
    </source>
</evidence>
<dbReference type="AlphaFoldDB" id="A0A6A3GIP8"/>
<dbReference type="EMBL" id="QXFV01008151">
    <property type="protein sequence ID" value="KAE8957232.1"/>
    <property type="molecule type" value="Genomic_DNA"/>
</dbReference>
<feature type="domain" description="ORC1/DEAH AAA+ ATPase" evidence="4">
    <location>
        <begin position="180"/>
        <end position="287"/>
    </location>
</feature>
<keyword evidence="3" id="KW-0964">Secreted</keyword>
<sequence>MVKLFCAIVGVAGNPFSVLVDEGDSVDELKKAIKEAKVYGFPADELELFLAKKVKGRGAWVTEEEAKSGVGNTTDLKPLKSVRAKLRVVGLSDEDVGGVDENEEAQERGPVNVLVVVPTDKRAASDHFPALFPEKKRRVDLRVAYAGPLHVDEFSVPMETIAAFNDIQAGFSMEGSCGPLYMLYGPRQFGKSTIAHRIVNWIAADPQMSDVECIFIELRTSNVRDAATFWTSLGMRIEPDSVCPDENAFIKLATRGQRRFCLIVDEMDHLFDNKDLAKTFLSVLRTWKAASYFCGFLGVGSHDLVHHYKVFRGDMKSSPFNVGNMIKSRFDAQLQIIQVVLLASLGR</sequence>
<dbReference type="GO" id="GO:0043657">
    <property type="term" value="C:host cell"/>
    <property type="evidence" value="ECO:0007669"/>
    <property type="project" value="UniProtKB-SubCell"/>
</dbReference>
<dbReference type="SUPFAM" id="SSF52540">
    <property type="entry name" value="P-loop containing nucleoside triphosphate hydrolases"/>
    <property type="match status" value="1"/>
</dbReference>
<dbReference type="Pfam" id="PF20147">
    <property type="entry name" value="Crinkler"/>
    <property type="match status" value="1"/>
</dbReference>
<evidence type="ECO:0000313" key="6">
    <source>
        <dbReference type="EMBL" id="KAE8957232.1"/>
    </source>
</evidence>
<accession>A0A6A3GIP8</accession>
<dbReference type="InterPro" id="IPR049945">
    <property type="entry name" value="AAA_22"/>
</dbReference>
<dbReference type="GO" id="GO:0016887">
    <property type="term" value="F:ATP hydrolysis activity"/>
    <property type="evidence" value="ECO:0007669"/>
    <property type="project" value="InterPro"/>
</dbReference>
<evidence type="ECO:0000259" key="5">
    <source>
        <dbReference type="Pfam" id="PF20147"/>
    </source>
</evidence>
<evidence type="ECO:0000256" key="3">
    <source>
        <dbReference type="ARBA" id="ARBA00022525"/>
    </source>
</evidence>
<dbReference type="Proteomes" id="UP000429607">
    <property type="component" value="Unassembled WGS sequence"/>
</dbReference>